<evidence type="ECO:0000313" key="4">
    <source>
        <dbReference type="Proteomes" id="UP001652642"/>
    </source>
</evidence>
<dbReference type="PROSITE" id="PS50076">
    <property type="entry name" value="DNAJ_2"/>
    <property type="match status" value="1"/>
</dbReference>
<dbReference type="GeneID" id="110078174"/>
<evidence type="ECO:0000256" key="1">
    <source>
        <dbReference type="ARBA" id="ARBA00023186"/>
    </source>
</evidence>
<feature type="compositionally biased region" description="Polar residues" evidence="2">
    <location>
        <begin position="1"/>
        <end position="17"/>
    </location>
</feature>
<reference evidence="5" key="2">
    <citation type="submission" date="2025-08" db="UniProtKB">
        <authorList>
            <consortium name="RefSeq"/>
        </authorList>
    </citation>
    <scope>IDENTIFICATION</scope>
</reference>
<feature type="region of interest" description="Disordered" evidence="2">
    <location>
        <begin position="1"/>
        <end position="21"/>
    </location>
</feature>
<organism evidence="4 5">
    <name type="scientific">Pogona vitticeps</name>
    <name type="common">central bearded dragon</name>
    <dbReference type="NCBI Taxonomy" id="103695"/>
    <lineage>
        <taxon>Eukaryota</taxon>
        <taxon>Metazoa</taxon>
        <taxon>Chordata</taxon>
        <taxon>Craniata</taxon>
        <taxon>Vertebrata</taxon>
        <taxon>Euteleostomi</taxon>
        <taxon>Lepidosauria</taxon>
        <taxon>Squamata</taxon>
        <taxon>Bifurcata</taxon>
        <taxon>Unidentata</taxon>
        <taxon>Episquamata</taxon>
        <taxon>Toxicofera</taxon>
        <taxon>Iguania</taxon>
        <taxon>Acrodonta</taxon>
        <taxon>Agamidae</taxon>
        <taxon>Amphibolurinae</taxon>
        <taxon>Pogona</taxon>
    </lineage>
</organism>
<dbReference type="SUPFAM" id="SSF46565">
    <property type="entry name" value="Chaperone J-domain"/>
    <property type="match status" value="1"/>
</dbReference>
<reference evidence="4" key="1">
    <citation type="submission" date="2025-05" db="UniProtKB">
        <authorList>
            <consortium name="RefSeq"/>
        </authorList>
    </citation>
    <scope>NUCLEOTIDE SEQUENCE [LARGE SCALE GENOMIC DNA]</scope>
</reference>
<dbReference type="PANTHER" id="PTHR45168:SF3">
    <property type="entry name" value="DNAJ HEAT SHOCK PROTEIN FAMILY (HSP40) MEMBER B2"/>
    <property type="match status" value="1"/>
</dbReference>
<feature type="domain" description="J" evidence="3">
    <location>
        <begin position="23"/>
        <end position="95"/>
    </location>
</feature>
<dbReference type="InterPro" id="IPR036869">
    <property type="entry name" value="J_dom_sf"/>
</dbReference>
<dbReference type="PANTHER" id="PTHR45168">
    <property type="entry name" value="DNAJ HOMOLOG SUBFAMILY B MEMBER 2"/>
    <property type="match status" value="1"/>
</dbReference>
<feature type="compositionally biased region" description="Polar residues" evidence="2">
    <location>
        <begin position="129"/>
        <end position="140"/>
    </location>
</feature>
<feature type="compositionally biased region" description="Basic residues" evidence="2">
    <location>
        <begin position="306"/>
        <end position="317"/>
    </location>
</feature>
<evidence type="ECO:0000313" key="5">
    <source>
        <dbReference type="RefSeq" id="XP_072844556.1"/>
    </source>
</evidence>
<dbReference type="Gene3D" id="1.10.287.110">
    <property type="entry name" value="DnaJ domain"/>
    <property type="match status" value="1"/>
</dbReference>
<keyword evidence="4" id="KW-1185">Reference proteome</keyword>
<feature type="region of interest" description="Disordered" evidence="2">
    <location>
        <begin position="102"/>
        <end position="247"/>
    </location>
</feature>
<keyword evidence="1" id="KW-0143">Chaperone</keyword>
<dbReference type="InterPro" id="IPR043183">
    <property type="entry name" value="DNJB2/6-like"/>
</dbReference>
<feature type="compositionally biased region" description="Polar residues" evidence="2">
    <location>
        <begin position="412"/>
        <end position="422"/>
    </location>
</feature>
<feature type="compositionally biased region" description="Low complexity" evidence="2">
    <location>
        <begin position="156"/>
        <end position="166"/>
    </location>
</feature>
<feature type="compositionally biased region" description="Low complexity" evidence="2">
    <location>
        <begin position="173"/>
        <end position="187"/>
    </location>
</feature>
<feature type="compositionally biased region" description="Basic and acidic residues" evidence="2">
    <location>
        <begin position="380"/>
        <end position="391"/>
    </location>
</feature>
<sequence>MGLSRHSTVPSGLSTGGTKDERDYYDILGVSQGVSQNDIKMAYRMKLKKWHPDKNPDNKKEAEEKSKEIVEAYKVLSNICIFCISKNKDNLDCFFKDRQKEAGVSSDNVKHKSNTRKEKPHTKPDKQSSQDGKASSANGKSSCSEYDDSSFESDSELSCSEENTSSESEESSSESSSEPSKSTTEPSQLNSESDSWSSEETLEPNKSRPLHVCSKSPETCQAEENELPPNIKDFPTTRSRNRFQTRGKYLPAVKSELHIKSRKSSKDRFLQNSGEFCRKRKEQTGRNECQAERTKQQTENWECQMRRPKLPKLKTKPHNGEGNLPMEKKEPQARKSEQHTKKHLEKVKTQGERQIKKSQAKKGRFHQGREPDFGPQWLTEQKERVNKHESGTARLKYTRKKAASPPQRKETSAQGSELQSTKNEPKIGDTRSCQGSKLQAGRKKLHVGKNTVNVQKRPLNTERSKMDVSKNGLHATKTSVDAQKKELRPMKTKMNIQKIELHDARGHKTVPQPKEIATESNMPAYTWKVPATVWLGPAEDTAKLLFGGTTEISGGQAPLPGKLRTNGPQPPLNGNQLANIQAWNRINQLHLRKNLLPHIDAPAQNGKTWPPPYITTHHEMFKPDALFSCPRCSQCWCKFLNHSP</sequence>
<feature type="compositionally biased region" description="Acidic residues" evidence="2">
    <location>
        <begin position="145"/>
        <end position="155"/>
    </location>
</feature>
<protein>
    <recommendedName>
        <fullName evidence="3">J domain-containing protein</fullName>
    </recommendedName>
</protein>
<feature type="region of interest" description="Disordered" evidence="2">
    <location>
        <begin position="259"/>
        <end position="443"/>
    </location>
</feature>
<feature type="compositionally biased region" description="Polar residues" evidence="2">
    <location>
        <begin position="188"/>
        <end position="199"/>
    </location>
</feature>
<feature type="compositionally biased region" description="Basic residues" evidence="2">
    <location>
        <begin position="356"/>
        <end position="366"/>
    </location>
</feature>
<name>A0ABM5FGN4_9SAUR</name>
<evidence type="ECO:0000259" key="3">
    <source>
        <dbReference type="PROSITE" id="PS50076"/>
    </source>
</evidence>
<feature type="compositionally biased region" description="Basic and acidic residues" evidence="2">
    <location>
        <begin position="115"/>
        <end position="128"/>
    </location>
</feature>
<feature type="compositionally biased region" description="Basic and acidic residues" evidence="2">
    <location>
        <begin position="346"/>
        <end position="355"/>
    </location>
</feature>
<dbReference type="Proteomes" id="UP001652642">
    <property type="component" value="Chromosome 1"/>
</dbReference>
<dbReference type="Pfam" id="PF00226">
    <property type="entry name" value="DnaJ"/>
    <property type="match status" value="1"/>
</dbReference>
<dbReference type="SMART" id="SM00271">
    <property type="entry name" value="DnaJ"/>
    <property type="match status" value="1"/>
</dbReference>
<dbReference type="CDD" id="cd06257">
    <property type="entry name" value="DnaJ"/>
    <property type="match status" value="1"/>
</dbReference>
<dbReference type="PRINTS" id="PR00625">
    <property type="entry name" value="JDOMAIN"/>
</dbReference>
<gene>
    <name evidence="5" type="primary">LOC110078174</name>
</gene>
<accession>A0ABM5FGN4</accession>
<feature type="compositionally biased region" description="Basic and acidic residues" evidence="2">
    <location>
        <begin position="282"/>
        <end position="296"/>
    </location>
</feature>
<dbReference type="InterPro" id="IPR001623">
    <property type="entry name" value="DnaJ_domain"/>
</dbReference>
<proteinExistence type="predicted"/>
<feature type="compositionally biased region" description="Basic and acidic residues" evidence="2">
    <location>
        <begin position="326"/>
        <end position="339"/>
    </location>
</feature>
<feature type="compositionally biased region" description="Basic and acidic residues" evidence="2">
    <location>
        <begin position="259"/>
        <end position="269"/>
    </location>
</feature>
<evidence type="ECO:0000256" key="2">
    <source>
        <dbReference type="SAM" id="MobiDB-lite"/>
    </source>
</evidence>
<dbReference type="RefSeq" id="XP_072844556.1">
    <property type="nucleotide sequence ID" value="XM_072988455.1"/>
</dbReference>